<dbReference type="Proteomes" id="UP000031512">
    <property type="component" value="Chromosome 3"/>
</dbReference>
<name>L0B0K5_THEEQ</name>
<dbReference type="GeneID" id="15806449"/>
<dbReference type="AlphaFoldDB" id="L0B0K5"/>
<reference evidence="2 3" key="1">
    <citation type="journal article" date="2012" name="BMC Genomics">
        <title>Comparative genomic analysis and phylogenetic position of Theileria equi.</title>
        <authorList>
            <person name="Kappmeyer L.S."/>
            <person name="Thiagarajan M."/>
            <person name="Herndon D.R."/>
            <person name="Ramsay J.D."/>
            <person name="Caler E."/>
            <person name="Djikeng A."/>
            <person name="Gillespie J.J."/>
            <person name="Lau A.O."/>
            <person name="Roalson E.H."/>
            <person name="Silva J.C."/>
            <person name="Silva M.G."/>
            <person name="Suarez C.E."/>
            <person name="Ueti M.W."/>
            <person name="Nene V.M."/>
            <person name="Mealey R.H."/>
            <person name="Knowles D.P."/>
            <person name="Brayton K.A."/>
        </authorList>
    </citation>
    <scope>NUCLEOTIDE SEQUENCE [LARGE SCALE GENOMIC DNA]</scope>
    <source>
        <strain evidence="2 3">WA</strain>
    </source>
</reference>
<organism evidence="2 3">
    <name type="scientific">Theileria equi strain WA</name>
    <dbReference type="NCBI Taxonomy" id="1537102"/>
    <lineage>
        <taxon>Eukaryota</taxon>
        <taxon>Sar</taxon>
        <taxon>Alveolata</taxon>
        <taxon>Apicomplexa</taxon>
        <taxon>Aconoidasida</taxon>
        <taxon>Piroplasmida</taxon>
        <taxon>Theileriidae</taxon>
        <taxon>Theileria</taxon>
    </lineage>
</organism>
<keyword evidence="1" id="KW-0472">Membrane</keyword>
<protein>
    <submittedName>
        <fullName evidence="2">Uncharacterized protein</fullName>
    </submittedName>
</protein>
<gene>
    <name evidence="2" type="ORF">BEWA_000740</name>
</gene>
<sequence length="503" mass="57096">MMSREGKIEIELERRFGNDNIEIDITQRNAYANVTVTTDRSPKTKDGTVLTGYIKITHILSSGFKISKITDSRNSINFDGFLNEVSTVSVFFWGTRLEKPLLVQLGDKDEYYITTDGNTWAKNQEENTNLQNALDKQNCEKNSLHVVNICKTGMSGNAYICPSCQQKQIQLTPDRSKNGRYNYVIYSHTSISSLGNVRNGNETIFPAPADVKIISVYWYNYYPLLLSYEVEENDIFKRRYYGDYDWVTENMFTKTIPVKPENIRKILEESSTPHVTLDVSHPIARLYKPAGNMLFFTVINALAEGSGFQGHKHVMTTTSLFTIKSLCYGTTKLNNITSNDKLTSVIAYYPINNTGLNSLLLVELERKSGNPKSLYFQQKDGFDENNWEKLQEGELSNENLIYKLEESSRKLPESPKQVVDGERKIEPKTSITFKEESDSQGNVININKKSTRSNNDPLGLAVGIVILCLVLLGFFRFVIRKAGPSIRTYLASRKDLLSAMKIL</sequence>
<evidence type="ECO:0000313" key="2">
    <source>
        <dbReference type="EMBL" id="AFZ80669.1"/>
    </source>
</evidence>
<evidence type="ECO:0000256" key="1">
    <source>
        <dbReference type="SAM" id="Phobius"/>
    </source>
</evidence>
<keyword evidence="1" id="KW-1133">Transmembrane helix</keyword>
<dbReference type="RefSeq" id="XP_004830335.1">
    <property type="nucleotide sequence ID" value="XM_004830278.1"/>
</dbReference>
<dbReference type="KEGG" id="beq:BEWA_000740"/>
<dbReference type="EMBL" id="CP001670">
    <property type="protein sequence ID" value="AFZ80669.1"/>
    <property type="molecule type" value="Genomic_DNA"/>
</dbReference>
<proteinExistence type="predicted"/>
<accession>L0B0K5</accession>
<keyword evidence="1" id="KW-0812">Transmembrane</keyword>
<dbReference type="VEuPathDB" id="PiroplasmaDB:BEWA_000740"/>
<evidence type="ECO:0000313" key="3">
    <source>
        <dbReference type="Proteomes" id="UP000031512"/>
    </source>
</evidence>
<feature type="transmembrane region" description="Helical" evidence="1">
    <location>
        <begin position="458"/>
        <end position="479"/>
    </location>
</feature>
<keyword evidence="3" id="KW-1185">Reference proteome</keyword>